<dbReference type="InterPro" id="IPR025724">
    <property type="entry name" value="GAG-pre-integrase_dom"/>
</dbReference>
<dbReference type="InterPro" id="IPR057670">
    <property type="entry name" value="SH3_retrovirus"/>
</dbReference>
<comment type="caution">
    <text evidence="3">The sequence shown here is derived from an EMBL/GenBank/DDBJ whole genome shotgun (WGS) entry which is preliminary data.</text>
</comment>
<name>A0A438CV43_VITVI</name>
<gene>
    <name evidence="3" type="primary">RE1_2887</name>
    <name evidence="3" type="ORF">CK203_096742</name>
</gene>
<evidence type="ECO:0000259" key="2">
    <source>
        <dbReference type="Pfam" id="PF25597"/>
    </source>
</evidence>
<dbReference type="AlphaFoldDB" id="A0A438CV43"/>
<organism evidence="3 4">
    <name type="scientific">Vitis vinifera</name>
    <name type="common">Grape</name>
    <dbReference type="NCBI Taxonomy" id="29760"/>
    <lineage>
        <taxon>Eukaryota</taxon>
        <taxon>Viridiplantae</taxon>
        <taxon>Streptophyta</taxon>
        <taxon>Embryophyta</taxon>
        <taxon>Tracheophyta</taxon>
        <taxon>Spermatophyta</taxon>
        <taxon>Magnoliopsida</taxon>
        <taxon>eudicotyledons</taxon>
        <taxon>Gunneridae</taxon>
        <taxon>Pentapetalae</taxon>
        <taxon>rosids</taxon>
        <taxon>Vitales</taxon>
        <taxon>Vitaceae</taxon>
        <taxon>Viteae</taxon>
        <taxon>Vitis</taxon>
    </lineage>
</organism>
<dbReference type="Proteomes" id="UP000288805">
    <property type="component" value="Unassembled WGS sequence"/>
</dbReference>
<feature type="domain" description="Retroviral polymerase SH3-like" evidence="2">
    <location>
        <begin position="166"/>
        <end position="202"/>
    </location>
</feature>
<accession>A0A438CV43</accession>
<evidence type="ECO:0000259" key="1">
    <source>
        <dbReference type="Pfam" id="PF13976"/>
    </source>
</evidence>
<feature type="domain" description="GAG-pre-integrase" evidence="1">
    <location>
        <begin position="89"/>
        <end position="132"/>
    </location>
</feature>
<dbReference type="Pfam" id="PF13976">
    <property type="entry name" value="gag_pre-integrs"/>
    <property type="match status" value="1"/>
</dbReference>
<sequence length="344" mass="38164">MPAMVASQTPKNSETWFFDIRATHHLAQDIETLSDVQAYKGNKQVIVGNDQVLRQVLLQGQLKNGLYEFPHLTDDAPIVFYTPTMLNITSSLWHSRLGHPTDDILTKALNSFNIAYQRNKRAVCSACPVAKSHKLPFSLSNSRSVHPLALIHTDLWGPAPTPSTTGYSPTHKGYMCFDSNSNCTYITRHVKFHETKFPFQQTVNTSFASSSYHFMSPPALLPVPLSIPPTQTSQSLVPTSQSPHLSNYAHSCHSSHNSASLIPIPNPIPVPFTASSSSSLTNPSAPHNSHAMITRAKTGIFKKKLRLAYKPIEPYSFQQASKDPNWVSAMETEYEVSYRTIPSS</sequence>
<evidence type="ECO:0000313" key="4">
    <source>
        <dbReference type="Proteomes" id="UP000288805"/>
    </source>
</evidence>
<evidence type="ECO:0000313" key="3">
    <source>
        <dbReference type="EMBL" id="RVW27075.1"/>
    </source>
</evidence>
<dbReference type="Pfam" id="PF25597">
    <property type="entry name" value="SH3_retrovirus"/>
    <property type="match status" value="1"/>
</dbReference>
<reference evidence="3 4" key="1">
    <citation type="journal article" date="2018" name="PLoS Genet.">
        <title>Population sequencing reveals clonal diversity and ancestral inbreeding in the grapevine cultivar Chardonnay.</title>
        <authorList>
            <person name="Roach M.J."/>
            <person name="Johnson D.L."/>
            <person name="Bohlmann J."/>
            <person name="van Vuuren H.J."/>
            <person name="Jones S.J."/>
            <person name="Pretorius I.S."/>
            <person name="Schmidt S.A."/>
            <person name="Borneman A.R."/>
        </authorList>
    </citation>
    <scope>NUCLEOTIDE SEQUENCE [LARGE SCALE GENOMIC DNA]</scope>
    <source>
        <strain evidence="4">cv. Chardonnay</strain>
        <tissue evidence="3">Leaf</tissue>
    </source>
</reference>
<protein>
    <submittedName>
        <fullName evidence="3">Retrovirus-related Pol polyprotein from transposon RE1</fullName>
    </submittedName>
</protein>
<proteinExistence type="predicted"/>
<dbReference type="EMBL" id="QGNW01001966">
    <property type="protein sequence ID" value="RVW27075.1"/>
    <property type="molecule type" value="Genomic_DNA"/>
</dbReference>